<evidence type="ECO:0000259" key="8">
    <source>
        <dbReference type="PROSITE" id="PS50113"/>
    </source>
</evidence>
<evidence type="ECO:0000256" key="3">
    <source>
        <dbReference type="ARBA" id="ARBA00022553"/>
    </source>
</evidence>
<dbReference type="EC" id="2.7.13.3" evidence="2"/>
<dbReference type="InterPro" id="IPR013656">
    <property type="entry name" value="PAS_4"/>
</dbReference>
<organism evidence="9 10">
    <name type="scientific">Natronorubrum halalkaliphilum</name>
    <dbReference type="NCBI Taxonomy" id="2691917"/>
    <lineage>
        <taxon>Archaea</taxon>
        <taxon>Methanobacteriati</taxon>
        <taxon>Methanobacteriota</taxon>
        <taxon>Stenosarchaea group</taxon>
        <taxon>Halobacteria</taxon>
        <taxon>Halobacteriales</taxon>
        <taxon>Natrialbaceae</taxon>
        <taxon>Natronorubrum</taxon>
    </lineage>
</organism>
<dbReference type="InterPro" id="IPR003661">
    <property type="entry name" value="HisK_dim/P_dom"/>
</dbReference>
<comment type="catalytic activity">
    <reaction evidence="1">
        <text>ATP + protein L-histidine = ADP + protein N-phospho-L-histidine.</text>
        <dbReference type="EC" id="2.7.13.3"/>
    </reaction>
</comment>
<dbReference type="Pfam" id="PF02518">
    <property type="entry name" value="HATPase_c"/>
    <property type="match status" value="1"/>
</dbReference>
<dbReference type="Gene3D" id="3.30.565.10">
    <property type="entry name" value="Histidine kinase-like ATPase, C-terminal domain"/>
    <property type="match status" value="1"/>
</dbReference>
<dbReference type="InterPro" id="IPR036890">
    <property type="entry name" value="HATPase_C_sf"/>
</dbReference>
<keyword evidence="10" id="KW-1185">Reference proteome</keyword>
<evidence type="ECO:0000256" key="4">
    <source>
        <dbReference type="ARBA" id="ARBA00022679"/>
    </source>
</evidence>
<dbReference type="CDD" id="cd00075">
    <property type="entry name" value="HATPase"/>
    <property type="match status" value="1"/>
</dbReference>
<feature type="domain" description="PAS" evidence="7">
    <location>
        <begin position="27"/>
        <end position="104"/>
    </location>
</feature>
<dbReference type="RefSeq" id="WP_160067941.1">
    <property type="nucleotide sequence ID" value="NZ_WUYX01000071.1"/>
</dbReference>
<dbReference type="CDD" id="cd00130">
    <property type="entry name" value="PAS"/>
    <property type="match status" value="1"/>
</dbReference>
<dbReference type="SUPFAM" id="SSF47384">
    <property type="entry name" value="Homodimeric domain of signal transducing histidine kinase"/>
    <property type="match status" value="1"/>
</dbReference>
<dbReference type="PRINTS" id="PR00344">
    <property type="entry name" value="BCTRLSENSOR"/>
</dbReference>
<name>A0A6B0VT01_9EURY</name>
<evidence type="ECO:0000313" key="10">
    <source>
        <dbReference type="Proteomes" id="UP000434101"/>
    </source>
</evidence>
<dbReference type="InterPro" id="IPR000700">
    <property type="entry name" value="PAS-assoc_C"/>
</dbReference>
<dbReference type="PROSITE" id="PS50112">
    <property type="entry name" value="PAS"/>
    <property type="match status" value="1"/>
</dbReference>
<dbReference type="SMART" id="SM00388">
    <property type="entry name" value="HisKA"/>
    <property type="match status" value="1"/>
</dbReference>
<protein>
    <recommendedName>
        <fullName evidence="2">histidine kinase</fullName>
        <ecNumber evidence="2">2.7.13.3</ecNumber>
    </recommendedName>
</protein>
<proteinExistence type="predicted"/>
<dbReference type="EMBL" id="WUYX01000071">
    <property type="protein sequence ID" value="MXV64545.1"/>
    <property type="molecule type" value="Genomic_DNA"/>
</dbReference>
<dbReference type="PROSITE" id="PS50113">
    <property type="entry name" value="PAC"/>
    <property type="match status" value="1"/>
</dbReference>
<dbReference type="PROSITE" id="PS50109">
    <property type="entry name" value="HIS_KIN"/>
    <property type="match status" value="1"/>
</dbReference>
<dbReference type="SUPFAM" id="SSF55785">
    <property type="entry name" value="PYP-like sensor domain (PAS domain)"/>
    <property type="match status" value="1"/>
</dbReference>
<dbReference type="CDD" id="cd00082">
    <property type="entry name" value="HisKA"/>
    <property type="match status" value="1"/>
</dbReference>
<dbReference type="InterPro" id="IPR005467">
    <property type="entry name" value="His_kinase_dom"/>
</dbReference>
<accession>A0A6B0VT01</accession>
<sequence length="370" mass="40266">MDEPSSDSRDELTLLSRDELERRVRQRTADLENVMDTMVDVLVKLDPDGRIRMTNAAVTDVLGYDRESLEGRPIDHILVDDHRNPQGSAAVSAEEFVETLIREDHVTEFETALVTADDETIPTSLSASVLRDDDGAIEGIVCVATDISERVAAEERAAFLHSLLRHDLNNKLTVTYGYLELLSESPALTEQERQYLDYAVGGIEDAMDLVENVETLNRLETDEAVRPVDLVPVLEESAARHDDLAERNGLEVCVEVDANVTVSAGTLLTELFSNLIENALVHSEGSVVRITATACEPTVRVAVDDDGQGIPSDRQDSILERGETAGETGGSGLGTHLAKRIADGYGGDLTVEDSPLGGTRFVVTLRTPSE</sequence>
<evidence type="ECO:0000256" key="2">
    <source>
        <dbReference type="ARBA" id="ARBA00012438"/>
    </source>
</evidence>
<dbReference type="Proteomes" id="UP000434101">
    <property type="component" value="Unassembled WGS sequence"/>
</dbReference>
<evidence type="ECO:0000259" key="6">
    <source>
        <dbReference type="PROSITE" id="PS50109"/>
    </source>
</evidence>
<dbReference type="Gene3D" id="1.10.287.130">
    <property type="match status" value="1"/>
</dbReference>
<keyword evidence="3" id="KW-0597">Phosphoprotein</keyword>
<dbReference type="Pfam" id="PF08448">
    <property type="entry name" value="PAS_4"/>
    <property type="match status" value="1"/>
</dbReference>
<dbReference type="PANTHER" id="PTHR43304">
    <property type="entry name" value="PHYTOCHROME-LIKE PROTEIN CPH1"/>
    <property type="match status" value="1"/>
</dbReference>
<dbReference type="InterPro" id="IPR003594">
    <property type="entry name" value="HATPase_dom"/>
</dbReference>
<evidence type="ECO:0000256" key="5">
    <source>
        <dbReference type="ARBA" id="ARBA00022777"/>
    </source>
</evidence>
<keyword evidence="5" id="KW-0418">Kinase</keyword>
<evidence type="ECO:0000259" key="7">
    <source>
        <dbReference type="PROSITE" id="PS50112"/>
    </source>
</evidence>
<dbReference type="PANTHER" id="PTHR43304:SF1">
    <property type="entry name" value="PAC DOMAIN-CONTAINING PROTEIN"/>
    <property type="match status" value="1"/>
</dbReference>
<dbReference type="SMART" id="SM00387">
    <property type="entry name" value="HATPase_c"/>
    <property type="match status" value="1"/>
</dbReference>
<evidence type="ECO:0000313" key="9">
    <source>
        <dbReference type="EMBL" id="MXV64545.1"/>
    </source>
</evidence>
<dbReference type="InterPro" id="IPR001610">
    <property type="entry name" value="PAC"/>
</dbReference>
<dbReference type="InterPro" id="IPR052162">
    <property type="entry name" value="Sensor_kinase/Photoreceptor"/>
</dbReference>
<dbReference type="InterPro" id="IPR000014">
    <property type="entry name" value="PAS"/>
</dbReference>
<dbReference type="InterPro" id="IPR004358">
    <property type="entry name" value="Sig_transdc_His_kin-like_C"/>
</dbReference>
<dbReference type="AlphaFoldDB" id="A0A6B0VT01"/>
<dbReference type="GO" id="GO:0000155">
    <property type="term" value="F:phosphorelay sensor kinase activity"/>
    <property type="evidence" value="ECO:0007669"/>
    <property type="project" value="InterPro"/>
</dbReference>
<dbReference type="SUPFAM" id="SSF55874">
    <property type="entry name" value="ATPase domain of HSP90 chaperone/DNA topoisomerase II/histidine kinase"/>
    <property type="match status" value="1"/>
</dbReference>
<reference evidence="9 10" key="1">
    <citation type="submission" date="2020-01" db="EMBL/GenBank/DDBJ databases">
        <title>Natronorubrum sp. JWXQ-INN 674 isolated from Inner Mongolia Autonomous Region of China.</title>
        <authorList>
            <person name="Xue Q."/>
        </authorList>
    </citation>
    <scope>NUCLEOTIDE SEQUENCE [LARGE SCALE GENOMIC DNA]</scope>
    <source>
        <strain evidence="9 10">JWXQ-INN-674</strain>
    </source>
</reference>
<dbReference type="NCBIfam" id="TIGR00229">
    <property type="entry name" value="sensory_box"/>
    <property type="match status" value="1"/>
</dbReference>
<dbReference type="SMART" id="SM00091">
    <property type="entry name" value="PAS"/>
    <property type="match status" value="1"/>
</dbReference>
<dbReference type="Gene3D" id="3.30.450.20">
    <property type="entry name" value="PAS domain"/>
    <property type="match status" value="1"/>
</dbReference>
<evidence type="ECO:0000256" key="1">
    <source>
        <dbReference type="ARBA" id="ARBA00000085"/>
    </source>
</evidence>
<comment type="caution">
    <text evidence="9">The sequence shown here is derived from an EMBL/GenBank/DDBJ whole genome shotgun (WGS) entry which is preliminary data.</text>
</comment>
<dbReference type="InterPro" id="IPR036097">
    <property type="entry name" value="HisK_dim/P_sf"/>
</dbReference>
<keyword evidence="4" id="KW-0808">Transferase</keyword>
<gene>
    <name evidence="9" type="ORF">GS429_21210</name>
</gene>
<feature type="domain" description="Histidine kinase" evidence="6">
    <location>
        <begin position="163"/>
        <end position="369"/>
    </location>
</feature>
<dbReference type="OrthoDB" id="342253at2157"/>
<dbReference type="Pfam" id="PF00512">
    <property type="entry name" value="HisKA"/>
    <property type="match status" value="1"/>
</dbReference>
<feature type="domain" description="PAC" evidence="8">
    <location>
        <begin position="107"/>
        <end position="159"/>
    </location>
</feature>
<dbReference type="SMART" id="SM00086">
    <property type="entry name" value="PAC"/>
    <property type="match status" value="1"/>
</dbReference>
<dbReference type="InterPro" id="IPR035965">
    <property type="entry name" value="PAS-like_dom_sf"/>
</dbReference>